<feature type="transmembrane region" description="Helical" evidence="7">
    <location>
        <begin position="248"/>
        <end position="269"/>
    </location>
</feature>
<reference evidence="9 10" key="1">
    <citation type="submission" date="2019-08" db="EMBL/GenBank/DDBJ databases">
        <authorList>
            <person name="Peeters C."/>
        </authorList>
    </citation>
    <scope>NUCLEOTIDE SEQUENCE [LARGE SCALE GENOMIC DNA]</scope>
    <source>
        <strain evidence="9 10">LMG 31112</strain>
    </source>
</reference>
<feature type="transmembrane region" description="Helical" evidence="7">
    <location>
        <begin position="309"/>
        <end position="330"/>
    </location>
</feature>
<keyword evidence="4 7" id="KW-0812">Transmembrane</keyword>
<feature type="domain" description="Major facilitator superfamily (MFS) profile" evidence="8">
    <location>
        <begin position="205"/>
        <end position="414"/>
    </location>
</feature>
<dbReference type="SUPFAM" id="SSF103473">
    <property type="entry name" value="MFS general substrate transporter"/>
    <property type="match status" value="1"/>
</dbReference>
<keyword evidence="2" id="KW-0813">Transport</keyword>
<dbReference type="PANTHER" id="PTHR43414">
    <property type="entry name" value="MULTIDRUG RESISTANCE PROTEIN MDTG"/>
    <property type="match status" value="1"/>
</dbReference>
<dbReference type="RefSeq" id="WP_150624110.1">
    <property type="nucleotide sequence ID" value="NZ_CABPSM010000024.1"/>
</dbReference>
<feature type="transmembrane region" description="Helical" evidence="7">
    <location>
        <begin position="281"/>
        <end position="303"/>
    </location>
</feature>
<evidence type="ECO:0000256" key="7">
    <source>
        <dbReference type="SAM" id="Phobius"/>
    </source>
</evidence>
<dbReference type="EMBL" id="CABPSM010000024">
    <property type="protein sequence ID" value="VVE55805.1"/>
    <property type="molecule type" value="Genomic_DNA"/>
</dbReference>
<feature type="transmembrane region" description="Helical" evidence="7">
    <location>
        <begin position="374"/>
        <end position="395"/>
    </location>
</feature>
<organism evidence="9 10">
    <name type="scientific">Pandoraea horticolens</name>
    <dbReference type="NCBI Taxonomy" id="2508298"/>
    <lineage>
        <taxon>Bacteria</taxon>
        <taxon>Pseudomonadati</taxon>
        <taxon>Pseudomonadota</taxon>
        <taxon>Betaproteobacteria</taxon>
        <taxon>Burkholderiales</taxon>
        <taxon>Burkholderiaceae</taxon>
        <taxon>Pandoraea</taxon>
    </lineage>
</organism>
<feature type="transmembrane region" description="Helical" evidence="7">
    <location>
        <begin position="211"/>
        <end position="228"/>
    </location>
</feature>
<evidence type="ECO:0000256" key="1">
    <source>
        <dbReference type="ARBA" id="ARBA00004651"/>
    </source>
</evidence>
<evidence type="ECO:0000256" key="5">
    <source>
        <dbReference type="ARBA" id="ARBA00022989"/>
    </source>
</evidence>
<keyword evidence="10" id="KW-1185">Reference proteome</keyword>
<dbReference type="Gene3D" id="1.20.1250.20">
    <property type="entry name" value="MFS general substrate transporter like domains"/>
    <property type="match status" value="1"/>
</dbReference>
<keyword evidence="6 7" id="KW-0472">Membrane</keyword>
<dbReference type="AlphaFoldDB" id="A0A5E4Z5G3"/>
<evidence type="ECO:0000256" key="3">
    <source>
        <dbReference type="ARBA" id="ARBA00022475"/>
    </source>
</evidence>
<dbReference type="InterPro" id="IPR011701">
    <property type="entry name" value="MFS"/>
</dbReference>
<dbReference type="Proteomes" id="UP000343317">
    <property type="component" value="Unassembled WGS sequence"/>
</dbReference>
<protein>
    <submittedName>
        <fullName evidence="9">MFS transporter</fullName>
    </submittedName>
</protein>
<gene>
    <name evidence="9" type="ORF">PHO31112_05031</name>
</gene>
<dbReference type="GO" id="GO:0022857">
    <property type="term" value="F:transmembrane transporter activity"/>
    <property type="evidence" value="ECO:0007669"/>
    <property type="project" value="InterPro"/>
</dbReference>
<evidence type="ECO:0000256" key="4">
    <source>
        <dbReference type="ARBA" id="ARBA00022692"/>
    </source>
</evidence>
<feature type="transmembrane region" description="Helical" evidence="7">
    <location>
        <begin position="84"/>
        <end position="103"/>
    </location>
</feature>
<evidence type="ECO:0000259" key="8">
    <source>
        <dbReference type="PROSITE" id="PS50850"/>
    </source>
</evidence>
<name>A0A5E4Z5G3_9BURK</name>
<feature type="transmembrane region" description="Helical" evidence="7">
    <location>
        <begin position="109"/>
        <end position="129"/>
    </location>
</feature>
<dbReference type="PANTHER" id="PTHR43414:SF1">
    <property type="entry name" value="PEPTIDE PERMEASE"/>
    <property type="match status" value="1"/>
</dbReference>
<sequence>MSQSAPINAWHSAIRWLLIIQTLSMGAMEMTGPFWPIFLRELEPVPYVPFAWVASAAYFGPMAATMVTAPWWGRLADRVGPKPMLLRALIALAASQLWTSYAHSAVSVLLARTIQGGLAGFLAAAQVYAIRIAPPTARHQIFADLQTVTACGSFMAPLIGAWLVDWLGFRMANTTGAVLILSSIALAMRFLPPVAPVLCARRNNVATASPLGGFVVGLLLGIVVVQAARIMPQSFLAPYVAETLHGSVILVGIAYGATAATLALSARWWAKHFVNLPPSRILRRVCALIALCAAIALWQGYAWNNTSFVIARLAWGLCLGGLLPVLNSLVSEASPEDREGFIMGLCSSAAKAGALIGLGVSAVSTGLLGWRAGFVAMAAVYGVALAVVIPLRWLLGKSAFADWQRQRDTTSAGQ</sequence>
<accession>A0A5E4Z5G3</accession>
<comment type="subcellular location">
    <subcellularLocation>
        <location evidence="1">Cell membrane</location>
        <topology evidence="1">Multi-pass membrane protein</topology>
    </subcellularLocation>
</comment>
<feature type="transmembrane region" description="Helical" evidence="7">
    <location>
        <begin position="16"/>
        <end position="38"/>
    </location>
</feature>
<feature type="transmembrane region" description="Helical" evidence="7">
    <location>
        <begin position="176"/>
        <end position="199"/>
    </location>
</feature>
<dbReference type="Pfam" id="PF07690">
    <property type="entry name" value="MFS_1"/>
    <property type="match status" value="1"/>
</dbReference>
<dbReference type="InterPro" id="IPR036259">
    <property type="entry name" value="MFS_trans_sf"/>
</dbReference>
<feature type="transmembrane region" description="Helical" evidence="7">
    <location>
        <begin position="50"/>
        <end position="72"/>
    </location>
</feature>
<proteinExistence type="predicted"/>
<evidence type="ECO:0000256" key="6">
    <source>
        <dbReference type="ARBA" id="ARBA00023136"/>
    </source>
</evidence>
<evidence type="ECO:0000256" key="2">
    <source>
        <dbReference type="ARBA" id="ARBA00022448"/>
    </source>
</evidence>
<dbReference type="PROSITE" id="PS50850">
    <property type="entry name" value="MFS"/>
    <property type="match status" value="1"/>
</dbReference>
<keyword evidence="5 7" id="KW-1133">Transmembrane helix</keyword>
<evidence type="ECO:0000313" key="9">
    <source>
        <dbReference type="EMBL" id="VVE55805.1"/>
    </source>
</evidence>
<dbReference type="InterPro" id="IPR020846">
    <property type="entry name" value="MFS_dom"/>
</dbReference>
<evidence type="ECO:0000313" key="10">
    <source>
        <dbReference type="Proteomes" id="UP000343317"/>
    </source>
</evidence>
<keyword evidence="3" id="KW-1003">Cell membrane</keyword>
<feature type="transmembrane region" description="Helical" evidence="7">
    <location>
        <begin position="141"/>
        <end position="164"/>
    </location>
</feature>
<feature type="transmembrane region" description="Helical" evidence="7">
    <location>
        <begin position="342"/>
        <end position="368"/>
    </location>
</feature>
<dbReference type="GO" id="GO:0005886">
    <property type="term" value="C:plasma membrane"/>
    <property type="evidence" value="ECO:0007669"/>
    <property type="project" value="UniProtKB-SubCell"/>
</dbReference>